<comment type="caution">
    <text evidence="2">The sequence shown here is derived from an EMBL/GenBank/DDBJ whole genome shotgun (WGS) entry which is preliminary data.</text>
</comment>
<evidence type="ECO:0000256" key="1">
    <source>
        <dbReference type="SAM" id="MobiDB-lite"/>
    </source>
</evidence>
<gene>
    <name evidence="2" type="ORF">Pme01_51540</name>
</gene>
<dbReference type="AlphaFoldDB" id="A0A8J3TI44"/>
<feature type="region of interest" description="Disordered" evidence="1">
    <location>
        <begin position="1"/>
        <end position="23"/>
    </location>
</feature>
<reference evidence="2" key="1">
    <citation type="submission" date="2021-01" db="EMBL/GenBank/DDBJ databases">
        <title>Whole genome shotgun sequence of Planosporangium mesophilum NBRC 109066.</title>
        <authorList>
            <person name="Komaki H."/>
            <person name="Tamura T."/>
        </authorList>
    </citation>
    <scope>NUCLEOTIDE SEQUENCE</scope>
    <source>
        <strain evidence="2">NBRC 109066</strain>
    </source>
</reference>
<dbReference type="RefSeq" id="WP_168117508.1">
    <property type="nucleotide sequence ID" value="NZ_BOON01000053.1"/>
</dbReference>
<proteinExistence type="predicted"/>
<feature type="region of interest" description="Disordered" evidence="1">
    <location>
        <begin position="60"/>
        <end position="120"/>
    </location>
</feature>
<name>A0A8J3TI44_9ACTN</name>
<feature type="compositionally biased region" description="Basic residues" evidence="1">
    <location>
        <begin position="107"/>
        <end position="120"/>
    </location>
</feature>
<dbReference type="Proteomes" id="UP000599074">
    <property type="component" value="Unassembled WGS sequence"/>
</dbReference>
<dbReference type="EMBL" id="BOON01000053">
    <property type="protein sequence ID" value="GII25557.1"/>
    <property type="molecule type" value="Genomic_DNA"/>
</dbReference>
<protein>
    <submittedName>
        <fullName evidence="2">Uncharacterized protein</fullName>
    </submittedName>
</protein>
<sequence length="120" mass="12591">MSTSMDPAPSEVTVSAEEVEGSRPRACWSVREGAWSAGLPAEVAALLAPPVIVSAEAFAPTTVRSRHENGASAGSGRTPRDNSAPVAYGPRHAAPDDATSRFITPGLHRRLRNRRPAHAA</sequence>
<keyword evidence="3" id="KW-1185">Reference proteome</keyword>
<organism evidence="2 3">
    <name type="scientific">Planosporangium mesophilum</name>
    <dbReference type="NCBI Taxonomy" id="689768"/>
    <lineage>
        <taxon>Bacteria</taxon>
        <taxon>Bacillati</taxon>
        <taxon>Actinomycetota</taxon>
        <taxon>Actinomycetes</taxon>
        <taxon>Micromonosporales</taxon>
        <taxon>Micromonosporaceae</taxon>
        <taxon>Planosporangium</taxon>
    </lineage>
</organism>
<evidence type="ECO:0000313" key="3">
    <source>
        <dbReference type="Proteomes" id="UP000599074"/>
    </source>
</evidence>
<accession>A0A8J3TI44</accession>
<evidence type="ECO:0000313" key="2">
    <source>
        <dbReference type="EMBL" id="GII25557.1"/>
    </source>
</evidence>